<evidence type="ECO:0000313" key="3">
    <source>
        <dbReference type="Proteomes" id="UP000268350"/>
    </source>
</evidence>
<gene>
    <name evidence="2" type="ORF">DGUA_6G009086</name>
</gene>
<dbReference type="Pfam" id="PF06294">
    <property type="entry name" value="CH_2"/>
    <property type="match status" value="1"/>
</dbReference>
<dbReference type="InterPro" id="IPR010441">
    <property type="entry name" value="CH_2"/>
</dbReference>
<organism evidence="2 3">
    <name type="scientific">Drosophila guanche</name>
    <name type="common">Fruit fly</name>
    <dbReference type="NCBI Taxonomy" id="7266"/>
    <lineage>
        <taxon>Eukaryota</taxon>
        <taxon>Metazoa</taxon>
        <taxon>Ecdysozoa</taxon>
        <taxon>Arthropoda</taxon>
        <taxon>Hexapoda</taxon>
        <taxon>Insecta</taxon>
        <taxon>Pterygota</taxon>
        <taxon>Neoptera</taxon>
        <taxon>Endopterygota</taxon>
        <taxon>Diptera</taxon>
        <taxon>Brachycera</taxon>
        <taxon>Muscomorpha</taxon>
        <taxon>Ephydroidea</taxon>
        <taxon>Drosophilidae</taxon>
        <taxon>Drosophila</taxon>
        <taxon>Sophophora</taxon>
    </lineage>
</organism>
<dbReference type="Gene3D" id="1.10.418.10">
    <property type="entry name" value="Calponin-like domain"/>
    <property type="match status" value="1"/>
</dbReference>
<name>A0A3B0KJY6_DROGU</name>
<dbReference type="GO" id="GO:0005737">
    <property type="term" value="C:cytoplasm"/>
    <property type="evidence" value="ECO:0007669"/>
    <property type="project" value="UniProtKB-ARBA"/>
</dbReference>
<evidence type="ECO:0000313" key="2">
    <source>
        <dbReference type="EMBL" id="SPP86809.1"/>
    </source>
</evidence>
<accession>A0A3B0KJY6</accession>
<feature type="domain" description="CH-like" evidence="1">
    <location>
        <begin position="17"/>
        <end position="109"/>
    </location>
</feature>
<sequence>MSTLRKLNYLQLLRLELWLESYGVVLSHRMRHEYSDVLPVARLFNEVHPGRADLHGYTPSSSVPLKANNWRIFNERVLAKMNMALTTNEQHQLAIGAVGRLEALLHKLMLSDLTPRLEGGAQSYKNNTIPQKIIMGEYS</sequence>
<keyword evidence="3" id="KW-1185">Reference proteome</keyword>
<dbReference type="OrthoDB" id="193300at2759"/>
<reference evidence="3" key="1">
    <citation type="submission" date="2018-01" db="EMBL/GenBank/DDBJ databases">
        <authorList>
            <person name="Alioto T."/>
            <person name="Alioto T."/>
        </authorList>
    </citation>
    <scope>NUCLEOTIDE SEQUENCE [LARGE SCALE GENOMIC DNA]</scope>
</reference>
<protein>
    <recommendedName>
        <fullName evidence="1">CH-like domain-containing protein</fullName>
    </recommendedName>
</protein>
<dbReference type="InterPro" id="IPR036872">
    <property type="entry name" value="CH_dom_sf"/>
</dbReference>
<dbReference type="Proteomes" id="UP000268350">
    <property type="component" value="Unassembled WGS sequence"/>
</dbReference>
<dbReference type="AlphaFoldDB" id="A0A3B0KJY6"/>
<dbReference type="STRING" id="7266.A0A3B0KJY6"/>
<proteinExistence type="predicted"/>
<dbReference type="EMBL" id="OUUW01000011">
    <property type="protein sequence ID" value="SPP86809.1"/>
    <property type="molecule type" value="Genomic_DNA"/>
</dbReference>
<evidence type="ECO:0000259" key="1">
    <source>
        <dbReference type="Pfam" id="PF06294"/>
    </source>
</evidence>